<evidence type="ECO:0000256" key="2">
    <source>
        <dbReference type="ARBA" id="ARBA00023043"/>
    </source>
</evidence>
<dbReference type="AlphaFoldDB" id="A0A7J7H3P9"/>
<comment type="caution">
    <text evidence="4">The sequence shown here is derived from an EMBL/GenBank/DDBJ whole genome shotgun (WGS) entry which is preliminary data.</text>
</comment>
<dbReference type="Proteomes" id="UP000593564">
    <property type="component" value="Unassembled WGS sequence"/>
</dbReference>
<gene>
    <name evidence="4" type="ORF">HYC85_016566</name>
</gene>
<reference evidence="4 5" key="2">
    <citation type="submission" date="2020-07" db="EMBL/GenBank/DDBJ databases">
        <title>Genome assembly of wild tea tree DASZ reveals pedigree and selection history of tea varieties.</title>
        <authorList>
            <person name="Zhang W."/>
        </authorList>
    </citation>
    <scope>NUCLEOTIDE SEQUENCE [LARGE SCALE GENOMIC DNA]</scope>
    <source>
        <strain evidence="5">cv. G240</strain>
        <tissue evidence="4">Leaf</tissue>
    </source>
</reference>
<feature type="repeat" description="ANK" evidence="3">
    <location>
        <begin position="107"/>
        <end position="129"/>
    </location>
</feature>
<dbReference type="PROSITE" id="PS50088">
    <property type="entry name" value="ANK_REPEAT"/>
    <property type="match status" value="3"/>
</dbReference>
<dbReference type="EMBL" id="JACBKZ010000007">
    <property type="protein sequence ID" value="KAF5946338.1"/>
    <property type="molecule type" value="Genomic_DNA"/>
</dbReference>
<protein>
    <recommendedName>
        <fullName evidence="6">PGG domain-containing protein</fullName>
    </recommendedName>
</protein>
<accession>A0A7J7H3P9</accession>
<dbReference type="Pfam" id="PF12796">
    <property type="entry name" value="Ank_2"/>
    <property type="match status" value="2"/>
</dbReference>
<evidence type="ECO:0000256" key="1">
    <source>
        <dbReference type="ARBA" id="ARBA00022737"/>
    </source>
</evidence>
<feature type="repeat" description="ANK" evidence="3">
    <location>
        <begin position="39"/>
        <end position="63"/>
    </location>
</feature>
<dbReference type="SMART" id="SM00248">
    <property type="entry name" value="ANK"/>
    <property type="match status" value="3"/>
</dbReference>
<evidence type="ECO:0000313" key="5">
    <source>
        <dbReference type="Proteomes" id="UP000593564"/>
    </source>
</evidence>
<proteinExistence type="predicted"/>
<dbReference type="Gene3D" id="1.25.40.20">
    <property type="entry name" value="Ankyrin repeat-containing domain"/>
    <property type="match status" value="1"/>
</dbReference>
<name>A0A7J7H3P9_CAMSI</name>
<evidence type="ECO:0000256" key="3">
    <source>
        <dbReference type="PROSITE-ProRule" id="PRU00023"/>
    </source>
</evidence>
<keyword evidence="5" id="KW-1185">Reference proteome</keyword>
<evidence type="ECO:0000313" key="4">
    <source>
        <dbReference type="EMBL" id="KAF5946338.1"/>
    </source>
</evidence>
<dbReference type="SUPFAM" id="SSF48403">
    <property type="entry name" value="Ankyrin repeat"/>
    <property type="match status" value="1"/>
</dbReference>
<evidence type="ECO:0008006" key="6">
    <source>
        <dbReference type="Google" id="ProtNLM"/>
    </source>
</evidence>
<feature type="repeat" description="ANK" evidence="3">
    <location>
        <begin position="73"/>
        <end position="100"/>
    </location>
</feature>
<dbReference type="InterPro" id="IPR036770">
    <property type="entry name" value="Ankyrin_rpt-contain_sf"/>
</dbReference>
<dbReference type="InterPro" id="IPR002110">
    <property type="entry name" value="Ankyrin_rpt"/>
</dbReference>
<dbReference type="PROSITE" id="PS50297">
    <property type="entry name" value="ANK_REP_REGION"/>
    <property type="match status" value="3"/>
</dbReference>
<keyword evidence="1" id="KW-0677">Repeat</keyword>
<sequence length="163" mass="18337">MEQKLQELHEAIVEENLEAFKQKLNDVPKILNKIKVGCYIHTPLHVAAYHGHLEFVKEILEKSPGLVEVLDWRRWSPLHLASAQGHLEIVQALVSENPDMCTAIDGDARTPLHLAAMKGKKEVLDKLFEESLSSPHELMNAKDVAGNTILHLAVRNKELTVCQ</sequence>
<organism evidence="4 5">
    <name type="scientific">Camellia sinensis</name>
    <name type="common">Tea plant</name>
    <name type="synonym">Thea sinensis</name>
    <dbReference type="NCBI Taxonomy" id="4442"/>
    <lineage>
        <taxon>Eukaryota</taxon>
        <taxon>Viridiplantae</taxon>
        <taxon>Streptophyta</taxon>
        <taxon>Embryophyta</taxon>
        <taxon>Tracheophyta</taxon>
        <taxon>Spermatophyta</taxon>
        <taxon>Magnoliopsida</taxon>
        <taxon>eudicotyledons</taxon>
        <taxon>Gunneridae</taxon>
        <taxon>Pentapetalae</taxon>
        <taxon>asterids</taxon>
        <taxon>Ericales</taxon>
        <taxon>Theaceae</taxon>
        <taxon>Camellia</taxon>
    </lineage>
</organism>
<dbReference type="InterPro" id="IPR051637">
    <property type="entry name" value="Ank_repeat_dom-contain_49"/>
</dbReference>
<keyword evidence="2 3" id="KW-0040">ANK repeat</keyword>
<reference evidence="5" key="1">
    <citation type="journal article" date="2020" name="Nat. Commun.">
        <title>Genome assembly of wild tea tree DASZ reveals pedigree and selection history of tea varieties.</title>
        <authorList>
            <person name="Zhang W."/>
            <person name="Zhang Y."/>
            <person name="Qiu H."/>
            <person name="Guo Y."/>
            <person name="Wan H."/>
            <person name="Zhang X."/>
            <person name="Scossa F."/>
            <person name="Alseekh S."/>
            <person name="Zhang Q."/>
            <person name="Wang P."/>
            <person name="Xu L."/>
            <person name="Schmidt M.H."/>
            <person name="Jia X."/>
            <person name="Li D."/>
            <person name="Zhu A."/>
            <person name="Guo F."/>
            <person name="Chen W."/>
            <person name="Ni D."/>
            <person name="Usadel B."/>
            <person name="Fernie A.R."/>
            <person name="Wen W."/>
        </authorList>
    </citation>
    <scope>NUCLEOTIDE SEQUENCE [LARGE SCALE GENOMIC DNA]</scope>
    <source>
        <strain evidence="5">cv. G240</strain>
    </source>
</reference>
<dbReference type="PANTHER" id="PTHR24180">
    <property type="entry name" value="CYCLIN-DEPENDENT KINASE INHIBITOR 2C-RELATED"/>
    <property type="match status" value="1"/>
</dbReference>
<dbReference type="PANTHER" id="PTHR24180:SF45">
    <property type="entry name" value="POLY [ADP-RIBOSE] POLYMERASE TANKYRASE"/>
    <property type="match status" value="1"/>
</dbReference>